<reference evidence="1 3" key="1">
    <citation type="submission" date="2015-11" db="EMBL/GenBank/DDBJ databases">
        <title>Expanding the genomic diversity of Burkholderia species for the development of highly accurate diagnostics.</title>
        <authorList>
            <person name="Sahl J."/>
            <person name="Keim P."/>
            <person name="Wagner D."/>
        </authorList>
    </citation>
    <scope>NUCLEOTIDE SEQUENCE [LARGE SCALE GENOMIC DNA]</scope>
    <source>
        <strain evidence="1 3">MSMB2087WGS</strain>
    </source>
</reference>
<gene>
    <name evidence="2" type="ORF">WK57_16390</name>
    <name evidence="1" type="ORF">WL29_10470</name>
</gene>
<name>A0A119H505_9BURK</name>
<evidence type="ECO:0000313" key="4">
    <source>
        <dbReference type="Proteomes" id="UP000070119"/>
    </source>
</evidence>
<dbReference type="Proteomes" id="UP000070119">
    <property type="component" value="Unassembled WGS sequence"/>
</dbReference>
<dbReference type="EMBL" id="LNJU01000002">
    <property type="protein sequence ID" value="KWZ58693.1"/>
    <property type="molecule type" value="Genomic_DNA"/>
</dbReference>
<evidence type="ECO:0000313" key="3">
    <source>
        <dbReference type="Proteomes" id="UP000060630"/>
    </source>
</evidence>
<evidence type="ECO:0000313" key="2">
    <source>
        <dbReference type="EMBL" id="KWZ58693.1"/>
    </source>
</evidence>
<proteinExistence type="predicted"/>
<sequence length="69" mass="7511">MDAGVIQHDYGRTAIVHRKQIVDKADNVGAFDAADMGGVNQLVRAAVQGTKNTTSALRVRFDLVRQASW</sequence>
<comment type="caution">
    <text evidence="1">The sequence shown here is derived from an EMBL/GenBank/DDBJ whole genome shotgun (WGS) entry which is preliminary data.</text>
</comment>
<accession>A0A119H505</accession>
<dbReference type="EMBL" id="LPHD01000251">
    <property type="protein sequence ID" value="KWA67396.1"/>
    <property type="molecule type" value="Genomic_DNA"/>
</dbReference>
<reference evidence="2 4" key="2">
    <citation type="submission" date="2015-11" db="EMBL/GenBank/DDBJ databases">
        <authorList>
            <person name="Sahl J."/>
            <person name="Wagner D."/>
            <person name="Keim P."/>
        </authorList>
    </citation>
    <scope>NUCLEOTIDE SEQUENCE [LARGE SCALE GENOMIC DNA]</scope>
    <source>
        <strain evidence="2 4">MSMB1157</strain>
    </source>
</reference>
<protein>
    <submittedName>
        <fullName evidence="1">Uncharacterized protein</fullName>
    </submittedName>
</protein>
<dbReference type="AlphaFoldDB" id="A0A119H505"/>
<organism evidence="1 3">
    <name type="scientific">Burkholderia ubonensis</name>
    <dbReference type="NCBI Taxonomy" id="101571"/>
    <lineage>
        <taxon>Bacteria</taxon>
        <taxon>Pseudomonadati</taxon>
        <taxon>Pseudomonadota</taxon>
        <taxon>Betaproteobacteria</taxon>
        <taxon>Burkholderiales</taxon>
        <taxon>Burkholderiaceae</taxon>
        <taxon>Burkholderia</taxon>
        <taxon>Burkholderia cepacia complex</taxon>
    </lineage>
</organism>
<evidence type="ECO:0000313" key="1">
    <source>
        <dbReference type="EMBL" id="KWA67396.1"/>
    </source>
</evidence>
<dbReference type="Proteomes" id="UP000060630">
    <property type="component" value="Unassembled WGS sequence"/>
</dbReference>